<dbReference type="EMBL" id="JAQQWM010000007">
    <property type="protein sequence ID" value="KAK8057339.1"/>
    <property type="molecule type" value="Genomic_DNA"/>
</dbReference>
<keyword evidence="2" id="KW-1185">Reference proteome</keyword>
<sequence length="252" mass="29071">MLNDFQLFEKLCEGQPYLSPEVLYSYRIVQNPSRKRDTNAVLLISNLVRNARKGDYRARTWGYTVVRTAYDNDAKFRNALTPIRWARRPAGSGERPLRFAKRRLKSCILLDAETIEQLQAAGGAVGTASAELYPRLHEFWVKMVEAEPQLRMDRSDVGDDGGARWCDCHRLRLRDIQDFWFETGTGDEDLAQKMCQPDSVDNSIRYFNWDYEEAPRLAEGTSFNWMRLGSEPLPPKIPMPCDKRMAISRLLG</sequence>
<organism evidence="1 2">
    <name type="scientific">Apiospora saccharicola</name>
    <dbReference type="NCBI Taxonomy" id="335842"/>
    <lineage>
        <taxon>Eukaryota</taxon>
        <taxon>Fungi</taxon>
        <taxon>Dikarya</taxon>
        <taxon>Ascomycota</taxon>
        <taxon>Pezizomycotina</taxon>
        <taxon>Sordariomycetes</taxon>
        <taxon>Xylariomycetidae</taxon>
        <taxon>Amphisphaeriales</taxon>
        <taxon>Apiosporaceae</taxon>
        <taxon>Apiospora</taxon>
    </lineage>
</organism>
<protein>
    <submittedName>
        <fullName evidence="1">Uncharacterized protein</fullName>
    </submittedName>
</protein>
<dbReference type="Proteomes" id="UP001446871">
    <property type="component" value="Unassembled WGS sequence"/>
</dbReference>
<evidence type="ECO:0000313" key="2">
    <source>
        <dbReference type="Proteomes" id="UP001446871"/>
    </source>
</evidence>
<proteinExistence type="predicted"/>
<gene>
    <name evidence="1" type="ORF">PG996_011276</name>
</gene>
<accession>A0ABR1UEM3</accession>
<reference evidence="1 2" key="1">
    <citation type="submission" date="2023-01" db="EMBL/GenBank/DDBJ databases">
        <title>Analysis of 21 Apiospora genomes using comparative genomics revels a genus with tremendous synthesis potential of carbohydrate active enzymes and secondary metabolites.</title>
        <authorList>
            <person name="Sorensen T."/>
        </authorList>
    </citation>
    <scope>NUCLEOTIDE SEQUENCE [LARGE SCALE GENOMIC DNA]</scope>
    <source>
        <strain evidence="1 2">CBS 83171</strain>
    </source>
</reference>
<name>A0ABR1UEM3_9PEZI</name>
<comment type="caution">
    <text evidence="1">The sequence shown here is derived from an EMBL/GenBank/DDBJ whole genome shotgun (WGS) entry which is preliminary data.</text>
</comment>
<evidence type="ECO:0000313" key="1">
    <source>
        <dbReference type="EMBL" id="KAK8057339.1"/>
    </source>
</evidence>